<dbReference type="SUPFAM" id="SSF54862">
    <property type="entry name" value="4Fe-4S ferredoxins"/>
    <property type="match status" value="1"/>
</dbReference>
<dbReference type="InterPro" id="IPR017896">
    <property type="entry name" value="4Fe4S_Fe-S-bd"/>
</dbReference>
<keyword evidence="1" id="KW-0479">Metal-binding</keyword>
<comment type="caution">
    <text evidence="5">The sequence shown here is derived from an EMBL/GenBank/DDBJ whole genome shotgun (WGS) entry which is preliminary data.</text>
</comment>
<keyword evidence="3" id="KW-0411">Iron-sulfur</keyword>
<dbReference type="GO" id="GO:0051536">
    <property type="term" value="F:iron-sulfur cluster binding"/>
    <property type="evidence" value="ECO:0007669"/>
    <property type="project" value="UniProtKB-KW"/>
</dbReference>
<dbReference type="RefSeq" id="WP_270454131.1">
    <property type="nucleotide sequence ID" value="NZ_JADPIE010000004.1"/>
</dbReference>
<dbReference type="EMBL" id="JADPIE010000004">
    <property type="protein sequence ID" value="MBF8437171.1"/>
    <property type="molecule type" value="Genomic_DNA"/>
</dbReference>
<evidence type="ECO:0000313" key="5">
    <source>
        <dbReference type="EMBL" id="MBF8437171.1"/>
    </source>
</evidence>
<protein>
    <submittedName>
        <fullName evidence="5">4Fe-4S binding protein</fullName>
    </submittedName>
</protein>
<name>A0A931F7Y4_9FIRM</name>
<sequence>MLEETGIPDREDIQNNLPDEERLKEGPVAIFECYQEIPCDPCYYSCPLGAIKEFEDINNLPELDSDKCTGCAQCVANCPGLAIFVIDYTYSEDEGVIRLPYEFSPLPAVDEQVIALDHSGEEVGTGRIVRVVNNENQDKTAIVWLAVDKDKLLTVRHFKRMEESADG</sequence>
<evidence type="ECO:0000256" key="3">
    <source>
        <dbReference type="ARBA" id="ARBA00023014"/>
    </source>
</evidence>
<evidence type="ECO:0000313" key="6">
    <source>
        <dbReference type="Proteomes" id="UP000621436"/>
    </source>
</evidence>
<keyword evidence="2" id="KW-0408">Iron</keyword>
<organism evidence="5 6">
    <name type="scientific">Halonatronomonas betaini</name>
    <dbReference type="NCBI Taxonomy" id="2778430"/>
    <lineage>
        <taxon>Bacteria</taxon>
        <taxon>Bacillati</taxon>
        <taxon>Bacillota</taxon>
        <taxon>Clostridia</taxon>
        <taxon>Halanaerobiales</taxon>
        <taxon>Halarsenatibacteraceae</taxon>
        <taxon>Halonatronomonas</taxon>
    </lineage>
</organism>
<dbReference type="PROSITE" id="PS51379">
    <property type="entry name" value="4FE4S_FER_2"/>
    <property type="match status" value="1"/>
</dbReference>
<evidence type="ECO:0000256" key="1">
    <source>
        <dbReference type="ARBA" id="ARBA00022723"/>
    </source>
</evidence>
<dbReference type="GO" id="GO:0046872">
    <property type="term" value="F:metal ion binding"/>
    <property type="evidence" value="ECO:0007669"/>
    <property type="project" value="UniProtKB-KW"/>
</dbReference>
<feature type="domain" description="4Fe-4S ferredoxin-type" evidence="4">
    <location>
        <begin position="59"/>
        <end position="88"/>
    </location>
</feature>
<reference evidence="5" key="1">
    <citation type="submission" date="2020-11" db="EMBL/GenBank/DDBJ databases">
        <title>Halonatronomonas betainensis gen. nov., sp. nov. a novel haloalkaliphilic representative of the family Halanaerobiacae capable of betaine degradation.</title>
        <authorList>
            <person name="Boltyanskaya Y."/>
            <person name="Kevbrin V."/>
            <person name="Detkova E."/>
            <person name="Grouzdev D.S."/>
            <person name="Koziaeva V."/>
            <person name="Zhilina T."/>
        </authorList>
    </citation>
    <scope>NUCLEOTIDE SEQUENCE</scope>
    <source>
        <strain evidence="5">Z-7014</strain>
    </source>
</reference>
<accession>A0A931F7Y4</accession>
<proteinExistence type="predicted"/>
<dbReference type="AlphaFoldDB" id="A0A931F7Y4"/>
<dbReference type="PROSITE" id="PS00198">
    <property type="entry name" value="4FE4S_FER_1"/>
    <property type="match status" value="1"/>
</dbReference>
<dbReference type="Pfam" id="PF12838">
    <property type="entry name" value="Fer4_7"/>
    <property type="match status" value="1"/>
</dbReference>
<dbReference type="InterPro" id="IPR017900">
    <property type="entry name" value="4Fe4S_Fe_S_CS"/>
</dbReference>
<evidence type="ECO:0000256" key="2">
    <source>
        <dbReference type="ARBA" id="ARBA00023004"/>
    </source>
</evidence>
<dbReference type="Gene3D" id="3.30.70.20">
    <property type="match status" value="1"/>
</dbReference>
<gene>
    <name evidence="5" type="ORF">I0Q91_08785</name>
</gene>
<evidence type="ECO:0000259" key="4">
    <source>
        <dbReference type="PROSITE" id="PS51379"/>
    </source>
</evidence>
<keyword evidence="6" id="KW-1185">Reference proteome</keyword>
<dbReference type="Proteomes" id="UP000621436">
    <property type="component" value="Unassembled WGS sequence"/>
</dbReference>